<feature type="transmembrane region" description="Helical" evidence="2">
    <location>
        <begin position="32"/>
        <end position="54"/>
    </location>
</feature>
<reference evidence="4 5" key="1">
    <citation type="submission" date="2020-03" db="EMBL/GenBank/DDBJ databases">
        <title>Alteromonas ponticola sp. nov., isolated from seawater.</title>
        <authorList>
            <person name="Yoon J.-H."/>
            <person name="Kim Y.-O."/>
        </authorList>
    </citation>
    <scope>NUCLEOTIDE SEQUENCE [LARGE SCALE GENOMIC DNA]</scope>
    <source>
        <strain evidence="4 5">MYP5</strain>
    </source>
</reference>
<feature type="transmembrane region" description="Helical" evidence="2">
    <location>
        <begin position="539"/>
        <end position="560"/>
    </location>
</feature>
<feature type="chain" id="PRO_5045618186" description="MFS transporter" evidence="3">
    <location>
        <begin position="23"/>
        <end position="564"/>
    </location>
</feature>
<evidence type="ECO:0000256" key="3">
    <source>
        <dbReference type="SAM" id="SignalP"/>
    </source>
</evidence>
<protein>
    <recommendedName>
        <fullName evidence="6">MFS transporter</fullName>
    </recommendedName>
</protein>
<evidence type="ECO:0000256" key="1">
    <source>
        <dbReference type="SAM" id="MobiDB-lite"/>
    </source>
</evidence>
<name>A0ABX1R297_9ALTE</name>
<feature type="compositionally biased region" description="Low complexity" evidence="1">
    <location>
        <begin position="76"/>
        <end position="90"/>
    </location>
</feature>
<keyword evidence="2" id="KW-1133">Transmembrane helix</keyword>
<dbReference type="EMBL" id="JAATNW010000005">
    <property type="protein sequence ID" value="NMH60574.1"/>
    <property type="molecule type" value="Genomic_DNA"/>
</dbReference>
<dbReference type="RefSeq" id="WP_169211119.1">
    <property type="nucleotide sequence ID" value="NZ_JAATNW010000005.1"/>
</dbReference>
<feature type="transmembrane region" description="Helical" evidence="2">
    <location>
        <begin position="130"/>
        <end position="148"/>
    </location>
</feature>
<keyword evidence="2" id="KW-0812">Transmembrane</keyword>
<accession>A0ABX1R297</accession>
<feature type="signal peptide" evidence="3">
    <location>
        <begin position="1"/>
        <end position="22"/>
    </location>
</feature>
<evidence type="ECO:0000256" key="2">
    <source>
        <dbReference type="SAM" id="Phobius"/>
    </source>
</evidence>
<sequence length="564" mass="62464">MRKMILSAIGIASVLSSPMVLAQSNYEISNSLAGHFFISLIAGVMIAVGIQFLLSNLAIALGITAIGDVRDYENQSSSSSKSNSSDSSKSLGRKVTTGLGLFTTITMSISLFIAVWLATDLSLVSSALNGAILGLVIWAFFFLLALMVDVKLTTAICGNLVSLIQKGLTGTSSAVASVFSTSDESKAKSFAQETVRAIHDEVKKEFDTSDLDSKIRQYIDRATADNFNAKDFRKELEKLVNEIEVEEQYVTDDPNTTKKLILDIASNRPSLNDKQKKQLSDSIDDIKASIRDNDSHQARATAAFDKLSPGDEEQGRQYREQVRAYLDKTGREELSAEELERDLESIFDNPASAQRILNNRLSKLDRDSVKAMLAAHDSMDEAKADKVLKAYDKVLAKFSNDQSQGSNQGSTTPNLPAKRSKAEQRVQQWFDRMQRPELRYRDLKNDFMTILHDPSLAPQVLSRRLDQMDEQTVRALLTNNDRIDEKDIDQYMQKFEEAKTDLRTRINKMQAEAERRIGELKHLAFEEAEAVRATAASAAWWLFISSFVSAGAAALAGALASNLI</sequence>
<feature type="region of interest" description="Disordered" evidence="1">
    <location>
        <begin position="399"/>
        <end position="423"/>
    </location>
</feature>
<evidence type="ECO:0008006" key="6">
    <source>
        <dbReference type="Google" id="ProtNLM"/>
    </source>
</evidence>
<keyword evidence="3" id="KW-0732">Signal</keyword>
<gene>
    <name evidence="4" type="ORF">HCJ96_11120</name>
</gene>
<comment type="caution">
    <text evidence="4">The sequence shown here is derived from an EMBL/GenBank/DDBJ whole genome shotgun (WGS) entry which is preliminary data.</text>
</comment>
<dbReference type="Proteomes" id="UP000709336">
    <property type="component" value="Unassembled WGS sequence"/>
</dbReference>
<feature type="transmembrane region" description="Helical" evidence="2">
    <location>
        <begin position="99"/>
        <end position="118"/>
    </location>
</feature>
<keyword evidence="2" id="KW-0472">Membrane</keyword>
<proteinExistence type="predicted"/>
<evidence type="ECO:0000313" key="4">
    <source>
        <dbReference type="EMBL" id="NMH60574.1"/>
    </source>
</evidence>
<keyword evidence="5" id="KW-1185">Reference proteome</keyword>
<feature type="compositionally biased region" description="Low complexity" evidence="1">
    <location>
        <begin position="399"/>
        <end position="410"/>
    </location>
</feature>
<feature type="region of interest" description="Disordered" evidence="1">
    <location>
        <begin position="73"/>
        <end position="93"/>
    </location>
</feature>
<organism evidence="4 5">
    <name type="scientific">Alteromonas ponticola</name>
    <dbReference type="NCBI Taxonomy" id="2720613"/>
    <lineage>
        <taxon>Bacteria</taxon>
        <taxon>Pseudomonadati</taxon>
        <taxon>Pseudomonadota</taxon>
        <taxon>Gammaproteobacteria</taxon>
        <taxon>Alteromonadales</taxon>
        <taxon>Alteromonadaceae</taxon>
        <taxon>Alteromonas/Salinimonas group</taxon>
        <taxon>Alteromonas</taxon>
    </lineage>
</organism>
<evidence type="ECO:0000313" key="5">
    <source>
        <dbReference type="Proteomes" id="UP000709336"/>
    </source>
</evidence>